<keyword evidence="1" id="KW-0472">Membrane</keyword>
<dbReference type="AlphaFoldDB" id="A0A1M4EQE4"/>
<sequence>MSHTESDLRELLTGRAGAQDGGSARLEEIIRRGRRIRRTRRALAAGAAAVAVTAVALIGLPLRPGAPPVAQQPVNSAEIEPAVPEIPEKFEVRLGAVRFDLPLIHSERFAAMGAGTVTFTPASTSTGWKVLCEDQRAWVVMTYRLKSEVLSGAAGRCGGDGVGGHHDERSAPRDWLEAPQSMTVWVFPGDAPVREVAEEVTGCRPIGKRTDCDESAQLRELMKPQVREELMARVGDRPGRWAVAIYDEQSPTG</sequence>
<reference evidence="2" key="1">
    <citation type="submission" date="2016-04" db="EMBL/GenBank/DDBJ databases">
        <authorList>
            <person name="Evans L.H."/>
            <person name="Alamgir A."/>
            <person name="Owens N."/>
            <person name="Weber N.D."/>
            <person name="Virtaneva K."/>
            <person name="Barbian K."/>
            <person name="Babar A."/>
            <person name="Rosenke K."/>
        </authorList>
    </citation>
    <scope>NUCLEOTIDE SEQUENCE</scope>
    <source>
        <strain evidence="2">Nono1</strain>
    </source>
</reference>
<gene>
    <name evidence="2" type="ORF">BN4615_P10553</name>
</gene>
<keyword evidence="1" id="KW-1133">Transmembrane helix</keyword>
<organism evidence="2">
    <name type="scientific">Nonomuraea gerenzanensis</name>
    <dbReference type="NCBI Taxonomy" id="93944"/>
    <lineage>
        <taxon>Bacteria</taxon>
        <taxon>Bacillati</taxon>
        <taxon>Actinomycetota</taxon>
        <taxon>Actinomycetes</taxon>
        <taxon>Streptosporangiales</taxon>
        <taxon>Streptosporangiaceae</taxon>
        <taxon>Nonomuraea</taxon>
    </lineage>
</organism>
<dbReference type="RefSeq" id="WP_225269569.1">
    <property type="nucleotide sequence ID" value="NZ_CP084058.1"/>
</dbReference>
<evidence type="ECO:0000256" key="1">
    <source>
        <dbReference type="SAM" id="Phobius"/>
    </source>
</evidence>
<protein>
    <submittedName>
        <fullName evidence="2">Uncharacterized protein</fullName>
    </submittedName>
</protein>
<name>A0A1M4EQE4_9ACTN</name>
<evidence type="ECO:0000313" key="2">
    <source>
        <dbReference type="EMBL" id="SBP01037.1"/>
    </source>
</evidence>
<proteinExistence type="predicted"/>
<accession>A0A1M4EQE4</accession>
<feature type="transmembrane region" description="Helical" evidence="1">
    <location>
        <begin position="42"/>
        <end position="62"/>
    </location>
</feature>
<keyword evidence="1" id="KW-0812">Transmembrane</keyword>
<dbReference type="EMBL" id="LT559118">
    <property type="protein sequence ID" value="SBP01037.1"/>
    <property type="molecule type" value="Genomic_DNA"/>
</dbReference>